<dbReference type="Pfam" id="PF03404">
    <property type="entry name" value="Mo-co_dimer"/>
    <property type="match status" value="1"/>
</dbReference>
<feature type="region of interest" description="Disordered" evidence="15">
    <location>
        <begin position="117"/>
        <end position="154"/>
    </location>
</feature>
<dbReference type="PANTHER" id="PTHR19372:SF7">
    <property type="entry name" value="SULFITE OXIDASE, MITOCHONDRIAL"/>
    <property type="match status" value="1"/>
</dbReference>
<dbReference type="Gene3D" id="2.60.40.650">
    <property type="match status" value="1"/>
</dbReference>
<dbReference type="GO" id="GO:0006790">
    <property type="term" value="P:sulfur compound metabolic process"/>
    <property type="evidence" value="ECO:0007669"/>
    <property type="project" value="TreeGrafter"/>
</dbReference>
<reference evidence="17" key="1">
    <citation type="journal article" date="2021" name="IMA Fungus">
        <title>Genomic characterization of three marine fungi, including Emericellopsis atlantica sp. nov. with signatures of a generalist lifestyle and marine biomass degradation.</title>
        <authorList>
            <person name="Hagestad O.C."/>
            <person name="Hou L."/>
            <person name="Andersen J.H."/>
            <person name="Hansen E.H."/>
            <person name="Altermark B."/>
            <person name="Li C."/>
            <person name="Kuhnert E."/>
            <person name="Cox R.J."/>
            <person name="Crous P.W."/>
            <person name="Spatafora J.W."/>
            <person name="Lail K."/>
            <person name="Amirebrahimi M."/>
            <person name="Lipzen A."/>
            <person name="Pangilinan J."/>
            <person name="Andreopoulos W."/>
            <person name="Hayes R.D."/>
            <person name="Ng V."/>
            <person name="Grigoriev I.V."/>
            <person name="Jackson S.A."/>
            <person name="Sutton T.D.S."/>
            <person name="Dobson A.D.W."/>
            <person name="Rama T."/>
        </authorList>
    </citation>
    <scope>NUCLEOTIDE SEQUENCE</scope>
    <source>
        <strain evidence="17">TS7</strain>
    </source>
</reference>
<comment type="subcellular location">
    <subcellularLocation>
        <location evidence="3">Mitochondrion intermembrane space</location>
    </subcellularLocation>
</comment>
<evidence type="ECO:0000256" key="6">
    <source>
        <dbReference type="ARBA" id="ARBA00012673"/>
    </source>
</evidence>
<comment type="cofactor">
    <cofactor evidence="2">
        <name>heme b</name>
        <dbReference type="ChEBI" id="CHEBI:60344"/>
    </cofactor>
</comment>
<evidence type="ECO:0000256" key="12">
    <source>
        <dbReference type="ARBA" id="ARBA00023004"/>
    </source>
</evidence>
<dbReference type="FunFam" id="3.90.420.10:FF:000002">
    <property type="entry name" value="sulfite oxidase, mitochondrial"/>
    <property type="match status" value="1"/>
</dbReference>
<dbReference type="PANTHER" id="PTHR19372">
    <property type="entry name" value="SULFITE REDUCTASE"/>
    <property type="match status" value="1"/>
</dbReference>
<keyword evidence="8" id="KW-0500">Molybdenum</keyword>
<evidence type="ECO:0000256" key="5">
    <source>
        <dbReference type="ARBA" id="ARBA00012505"/>
    </source>
</evidence>
<dbReference type="FunFam" id="3.10.120.10:FF:000007">
    <property type="entry name" value="Sulfite oxidase, mitochondrial"/>
    <property type="match status" value="1"/>
</dbReference>
<dbReference type="InterPro" id="IPR014756">
    <property type="entry name" value="Ig_E-set"/>
</dbReference>
<dbReference type="SUPFAM" id="SSF56524">
    <property type="entry name" value="Oxidoreductase molybdopterin-binding domain"/>
    <property type="match status" value="1"/>
</dbReference>
<feature type="compositionally biased region" description="Basic and acidic residues" evidence="15">
    <location>
        <begin position="126"/>
        <end position="137"/>
    </location>
</feature>
<evidence type="ECO:0000256" key="13">
    <source>
        <dbReference type="ARBA" id="ARBA00023128"/>
    </source>
</evidence>
<evidence type="ECO:0000256" key="10">
    <source>
        <dbReference type="ARBA" id="ARBA00022723"/>
    </source>
</evidence>
<keyword evidence="11" id="KW-0560">Oxidoreductase</keyword>
<feature type="domain" description="Cytochrome b5 heme-binding" evidence="16">
    <location>
        <begin position="156"/>
        <end position="234"/>
    </location>
</feature>
<dbReference type="EC" id="1.8.3.1" evidence="5"/>
<feature type="region of interest" description="Disordered" evidence="15">
    <location>
        <begin position="57"/>
        <end position="94"/>
    </location>
</feature>
<organism evidence="17 18">
    <name type="scientific">Emericellopsis atlantica</name>
    <dbReference type="NCBI Taxonomy" id="2614577"/>
    <lineage>
        <taxon>Eukaryota</taxon>
        <taxon>Fungi</taxon>
        <taxon>Dikarya</taxon>
        <taxon>Ascomycota</taxon>
        <taxon>Pezizomycotina</taxon>
        <taxon>Sordariomycetes</taxon>
        <taxon>Hypocreomycetidae</taxon>
        <taxon>Hypocreales</taxon>
        <taxon>Bionectriaceae</taxon>
        <taxon>Emericellopsis</taxon>
    </lineage>
</organism>
<evidence type="ECO:0000256" key="2">
    <source>
        <dbReference type="ARBA" id="ARBA00001970"/>
    </source>
</evidence>
<dbReference type="InterPro" id="IPR036374">
    <property type="entry name" value="OxRdtase_Mopterin-bd_sf"/>
</dbReference>
<dbReference type="PRINTS" id="PR00407">
    <property type="entry name" value="EUMOPTERIN"/>
</dbReference>
<evidence type="ECO:0000256" key="3">
    <source>
        <dbReference type="ARBA" id="ARBA00004569"/>
    </source>
</evidence>
<dbReference type="Pfam" id="PF00173">
    <property type="entry name" value="Cyt-b5"/>
    <property type="match status" value="1"/>
</dbReference>
<feature type="compositionally biased region" description="Low complexity" evidence="15">
    <location>
        <begin position="64"/>
        <end position="75"/>
    </location>
</feature>
<evidence type="ECO:0000256" key="7">
    <source>
        <dbReference type="ARBA" id="ARBA00015499"/>
    </source>
</evidence>
<dbReference type="EC" id="1.7.1.3" evidence="6"/>
<dbReference type="RefSeq" id="XP_046113537.1">
    <property type="nucleotide sequence ID" value="XM_046262560.1"/>
</dbReference>
<dbReference type="GO" id="GO:0020037">
    <property type="term" value="F:heme binding"/>
    <property type="evidence" value="ECO:0007669"/>
    <property type="project" value="TreeGrafter"/>
</dbReference>
<comment type="caution">
    <text evidence="17">The sequence shown here is derived from an EMBL/GenBank/DDBJ whole genome shotgun (WGS) entry which is preliminary data.</text>
</comment>
<evidence type="ECO:0000256" key="11">
    <source>
        <dbReference type="ARBA" id="ARBA00023002"/>
    </source>
</evidence>
<dbReference type="EMBL" id="MU251299">
    <property type="protein sequence ID" value="KAG9249613.1"/>
    <property type="molecule type" value="Genomic_DNA"/>
</dbReference>
<dbReference type="SUPFAM" id="SSF55856">
    <property type="entry name" value="Cytochrome b5-like heme/steroid binding domain"/>
    <property type="match status" value="1"/>
</dbReference>
<dbReference type="SMART" id="SM01117">
    <property type="entry name" value="Cyt-b5"/>
    <property type="match status" value="1"/>
</dbReference>
<keyword evidence="10" id="KW-0479">Metal-binding</keyword>
<dbReference type="Proteomes" id="UP000887229">
    <property type="component" value="Unassembled WGS sequence"/>
</dbReference>
<dbReference type="GO" id="GO:0050464">
    <property type="term" value="F:nitrate reductase (NADPH) activity"/>
    <property type="evidence" value="ECO:0007669"/>
    <property type="project" value="UniProtKB-EC"/>
</dbReference>
<evidence type="ECO:0000256" key="14">
    <source>
        <dbReference type="ARBA" id="ARBA00049155"/>
    </source>
</evidence>
<evidence type="ECO:0000256" key="8">
    <source>
        <dbReference type="ARBA" id="ARBA00022505"/>
    </source>
</evidence>
<evidence type="ECO:0000256" key="4">
    <source>
        <dbReference type="ARBA" id="ARBA00004971"/>
    </source>
</evidence>
<dbReference type="GO" id="GO:0043546">
    <property type="term" value="F:molybdopterin cofactor binding"/>
    <property type="evidence" value="ECO:0007669"/>
    <property type="project" value="TreeGrafter"/>
</dbReference>
<keyword evidence="9" id="KW-0349">Heme</keyword>
<dbReference type="Gene3D" id="3.10.120.10">
    <property type="entry name" value="Cytochrome b5-like heme/steroid binding domain"/>
    <property type="match status" value="1"/>
</dbReference>
<dbReference type="InterPro" id="IPR036400">
    <property type="entry name" value="Cyt_B5-like_heme/steroid_sf"/>
</dbReference>
<comment type="catalytic activity">
    <reaction evidence="14">
        <text>nitrite + NADP(+) + H2O = nitrate + NADPH + H(+)</text>
        <dbReference type="Rhea" id="RHEA:19061"/>
        <dbReference type="ChEBI" id="CHEBI:15377"/>
        <dbReference type="ChEBI" id="CHEBI:15378"/>
        <dbReference type="ChEBI" id="CHEBI:16301"/>
        <dbReference type="ChEBI" id="CHEBI:17632"/>
        <dbReference type="ChEBI" id="CHEBI:57783"/>
        <dbReference type="ChEBI" id="CHEBI:58349"/>
        <dbReference type="EC" id="1.7.1.3"/>
    </reaction>
</comment>
<dbReference type="InterPro" id="IPR000572">
    <property type="entry name" value="OxRdtase_Mopterin-bd_dom"/>
</dbReference>
<evidence type="ECO:0000256" key="1">
    <source>
        <dbReference type="ARBA" id="ARBA00001924"/>
    </source>
</evidence>
<keyword evidence="18" id="KW-1185">Reference proteome</keyword>
<dbReference type="OrthoDB" id="10051395at2759"/>
<proteinExistence type="predicted"/>
<accession>A0A9P8CJR6</accession>
<evidence type="ECO:0000313" key="18">
    <source>
        <dbReference type="Proteomes" id="UP000887229"/>
    </source>
</evidence>
<evidence type="ECO:0000313" key="17">
    <source>
        <dbReference type="EMBL" id="KAG9249613.1"/>
    </source>
</evidence>
<name>A0A9P8CJR6_9HYPO</name>
<dbReference type="PROSITE" id="PS50255">
    <property type="entry name" value="CYTOCHROME_B5_2"/>
    <property type="match status" value="1"/>
</dbReference>
<dbReference type="GeneID" id="70293463"/>
<dbReference type="SUPFAM" id="SSF81296">
    <property type="entry name" value="E set domains"/>
    <property type="match status" value="1"/>
</dbReference>
<comment type="cofactor">
    <cofactor evidence="1">
        <name>Mo-molybdopterin</name>
        <dbReference type="ChEBI" id="CHEBI:71302"/>
    </cofactor>
</comment>
<dbReference type="GO" id="GO:0008482">
    <property type="term" value="F:sulfite oxidase activity"/>
    <property type="evidence" value="ECO:0007669"/>
    <property type="project" value="UniProtKB-EC"/>
</dbReference>
<dbReference type="InterPro" id="IPR005066">
    <property type="entry name" value="MoCF_OxRdtse_dimer"/>
</dbReference>
<gene>
    <name evidence="17" type="ORF">F5Z01DRAFT_641049</name>
</gene>
<dbReference type="GO" id="GO:0005758">
    <property type="term" value="C:mitochondrial intermembrane space"/>
    <property type="evidence" value="ECO:0007669"/>
    <property type="project" value="UniProtKB-SubCell"/>
</dbReference>
<dbReference type="InterPro" id="IPR008335">
    <property type="entry name" value="Mopterin_OxRdtase_euk"/>
</dbReference>
<dbReference type="Gene3D" id="3.90.420.10">
    <property type="entry name" value="Oxidoreductase, molybdopterin-binding domain"/>
    <property type="match status" value="1"/>
</dbReference>
<evidence type="ECO:0000256" key="9">
    <source>
        <dbReference type="ARBA" id="ARBA00022617"/>
    </source>
</evidence>
<sequence>MAHHVSSQLSRQLLRAAARQPTSTWSCTARCSLAHQRQRQAASASASSVRCFMTTPATHSKLPQDSSQTSSNSSQRPEGSARSSPKSSNPNPKHRRTALLAASSGVLALALAFVEPVPSQQNTEPRQQHEASVKEPQEPSQTPAEPEDQKNTDTGLPFFRLAEVKEHGPKSERPWVTYKGKIYDITDWIPAHPGGEVILRAAGSDIEPYWNIFAIHKSQYVLDILESYCIGHVHPDDLANGQASVEDPFLTDPERDARLRFLTQKPCNAETPADELADSFFTPNDTFYVRNHMWVPVIDNAPDYEISVELPDGEVKKYTIAELQTRFKQHAVTAVLQCSGNRRRDMTEHAKKTNGLQWSVGAISCAKWEGVLLRDVLRDAGVSFEPDPDIQHVQFSGDEAYGASIPIESAIDPRGDVLLAFRMNDQPLPRDHGFPVRVIVPGHVAARCVKWLKKIVISDEESQTSWQRRDYKCFGPNETKQDWDKYKSIQKMPITSAITRTKMRQPEQGEPMVSLEGYAYSGGGREIQRVDVSLDGGHTWDQARLLQDDMKLEQGHQAWCWKRWRYEGHLPAEKEVADAEKHNKERKATFVVKATDDAYNTQPQTYESIYNLRGNLATAWHRVDYEVKDEGKHSKAVVKTKTA</sequence>
<keyword evidence="13" id="KW-0496">Mitochondrion</keyword>
<evidence type="ECO:0000256" key="15">
    <source>
        <dbReference type="SAM" id="MobiDB-lite"/>
    </source>
</evidence>
<evidence type="ECO:0000259" key="16">
    <source>
        <dbReference type="PROSITE" id="PS50255"/>
    </source>
</evidence>
<protein>
    <recommendedName>
        <fullName evidence="7">Nitrate reductase [NADPH]</fullName>
        <ecNumber evidence="6">1.7.1.3</ecNumber>
        <ecNumber evidence="5">1.8.3.1</ecNumber>
    </recommendedName>
</protein>
<keyword evidence="12" id="KW-0408">Iron</keyword>
<dbReference type="InterPro" id="IPR001199">
    <property type="entry name" value="Cyt_B5-like_heme/steroid-bd"/>
</dbReference>
<comment type="pathway">
    <text evidence="4">Energy metabolism; sulfur metabolism.</text>
</comment>
<dbReference type="AlphaFoldDB" id="A0A9P8CJR6"/>
<dbReference type="GO" id="GO:0030151">
    <property type="term" value="F:molybdenum ion binding"/>
    <property type="evidence" value="ECO:0007669"/>
    <property type="project" value="InterPro"/>
</dbReference>
<dbReference type="Pfam" id="PF00174">
    <property type="entry name" value="Oxidored_molyb"/>
    <property type="match status" value="1"/>
</dbReference>